<protein>
    <submittedName>
        <fullName evidence="1">Uncharacterized protein</fullName>
    </submittedName>
</protein>
<evidence type="ECO:0000313" key="1">
    <source>
        <dbReference type="EMBL" id="MBO2025632.1"/>
    </source>
</evidence>
<organism evidence="1 2">
    <name type="scientific">Klebsiella pneumoniae</name>
    <dbReference type="NCBI Taxonomy" id="573"/>
    <lineage>
        <taxon>Bacteria</taxon>
        <taxon>Pseudomonadati</taxon>
        <taxon>Pseudomonadota</taxon>
        <taxon>Gammaproteobacteria</taxon>
        <taxon>Enterobacterales</taxon>
        <taxon>Enterobacteriaceae</taxon>
        <taxon>Klebsiella/Raoultella group</taxon>
        <taxon>Klebsiella</taxon>
        <taxon>Klebsiella pneumoniae complex</taxon>
    </lineage>
</organism>
<dbReference type="EMBL" id="JAGETN010000017">
    <property type="protein sequence ID" value="MBO2025632.1"/>
    <property type="molecule type" value="Genomic_DNA"/>
</dbReference>
<proteinExistence type="predicted"/>
<dbReference type="AlphaFoldDB" id="A0A939SPH2"/>
<reference evidence="1" key="1">
    <citation type="submission" date="2021-03" db="EMBL/GenBank/DDBJ databases">
        <title>Molecular epidemiology and mechanisms of colistin and carbapenem resistance in Enterobacteriaceae from clinical isolates, the environment and porcine samples in Pretoria, South Africa.</title>
        <authorList>
            <person name="Bogoshi D."/>
            <person name="Mbelle N.M."/>
            <person name="Naidoo V."/>
            <person name="Osei Sekyere J."/>
        </authorList>
    </citation>
    <scope>NUCLEOTIDE SEQUENCE</scope>
    <source>
        <strain evidence="1">C029</strain>
    </source>
</reference>
<gene>
    <name evidence="1" type="ORF">J4733_12130</name>
</gene>
<name>A0A939SPH2_KLEPN</name>
<dbReference type="Proteomes" id="UP000664267">
    <property type="component" value="Unassembled WGS sequence"/>
</dbReference>
<accession>A0A939SPH2</accession>
<evidence type="ECO:0000313" key="2">
    <source>
        <dbReference type="Proteomes" id="UP000664267"/>
    </source>
</evidence>
<comment type="caution">
    <text evidence="1">The sequence shown here is derived from an EMBL/GenBank/DDBJ whole genome shotgun (WGS) entry which is preliminary data.</text>
</comment>
<sequence length="50" mass="5667">MTMAMLLVLISHHKGLTLLLIVIIALLFIALTRWSKTVESPSRSFLNFLL</sequence>